<dbReference type="InterPro" id="IPR008254">
    <property type="entry name" value="Flavodoxin/NO_synth"/>
</dbReference>
<dbReference type="PANTHER" id="PTHR39201">
    <property type="entry name" value="EXPORTED PROTEIN-RELATED"/>
    <property type="match status" value="1"/>
</dbReference>
<proteinExistence type="predicted"/>
<reference evidence="2 3" key="1">
    <citation type="submission" date="2018-12" db="EMBL/GenBank/DDBJ databases">
        <title>The complete genome of the methanogenic archaea of the candidate phylum Verstraetearchaeota, obtained from the metagenome of underground thermal water.</title>
        <authorList>
            <person name="Kadnikov V.V."/>
            <person name="Mardanov A.V."/>
            <person name="Beletsky A.V."/>
            <person name="Karnachuk O.V."/>
            <person name="Ravin N.V."/>
        </authorList>
    </citation>
    <scope>NUCLEOTIDE SEQUENCE [LARGE SCALE GENOMIC DNA]</scope>
    <source>
        <strain evidence="2">Ch88</strain>
    </source>
</reference>
<accession>A0A3S3S7V3</accession>
<dbReference type="Pfam" id="PF12641">
    <property type="entry name" value="Flavodoxin_3"/>
    <property type="match status" value="1"/>
</dbReference>
<dbReference type="InterPro" id="IPR029039">
    <property type="entry name" value="Flavoprotein-like_sf"/>
</dbReference>
<dbReference type="GO" id="GO:0010181">
    <property type="term" value="F:FMN binding"/>
    <property type="evidence" value="ECO:0007669"/>
    <property type="project" value="InterPro"/>
</dbReference>
<evidence type="ECO:0000259" key="1">
    <source>
        <dbReference type="PROSITE" id="PS50902"/>
    </source>
</evidence>
<dbReference type="GO" id="GO:0009055">
    <property type="term" value="F:electron transfer activity"/>
    <property type="evidence" value="ECO:0007669"/>
    <property type="project" value="InterPro"/>
</dbReference>
<comment type="caution">
    <text evidence="2">The sequence shown here is derived from an EMBL/GenBank/DDBJ whole genome shotgun (WGS) entry which is preliminary data.</text>
</comment>
<dbReference type="Gene3D" id="3.40.50.360">
    <property type="match status" value="1"/>
</dbReference>
<dbReference type="PROSITE" id="PS50902">
    <property type="entry name" value="FLAVODOXIN_LIKE"/>
    <property type="match status" value="1"/>
</dbReference>
<dbReference type="PROSITE" id="PS00201">
    <property type="entry name" value="FLAVODOXIN"/>
    <property type="match status" value="1"/>
</dbReference>
<organism evidence="2 3">
    <name type="scientific">Methanosuratincola subterraneus</name>
    <dbReference type="NCBI Taxonomy" id="2593994"/>
    <lineage>
        <taxon>Archaea</taxon>
        <taxon>Thermoproteota</taxon>
        <taxon>Methanosuratincolia</taxon>
        <taxon>Candidatus Methanomethylicales</taxon>
        <taxon>Candidatus Methanomethylicaceae</taxon>
        <taxon>Candidatus Methanosuratincola (ex Vanwonterghem et al. 2016)</taxon>
    </lineage>
</organism>
<feature type="domain" description="Flavodoxin-like" evidence="1">
    <location>
        <begin position="6"/>
        <end position="169"/>
    </location>
</feature>
<dbReference type="SUPFAM" id="SSF52218">
    <property type="entry name" value="Flavoproteins"/>
    <property type="match status" value="1"/>
</dbReference>
<protein>
    <submittedName>
        <fullName evidence="2">Flavodoxin</fullName>
    </submittedName>
</protein>
<gene>
    <name evidence="2" type="ORF">Metus_1465</name>
</gene>
<dbReference type="PANTHER" id="PTHR39201:SF1">
    <property type="entry name" value="FLAVODOXIN-LIKE DOMAIN-CONTAINING PROTEIN"/>
    <property type="match status" value="1"/>
</dbReference>
<dbReference type="EMBL" id="RXGA01000003">
    <property type="protein sequence ID" value="RWX73491.1"/>
    <property type="molecule type" value="Genomic_DNA"/>
</dbReference>
<evidence type="ECO:0000313" key="2">
    <source>
        <dbReference type="EMBL" id="RWX73491.1"/>
    </source>
</evidence>
<evidence type="ECO:0000313" key="3">
    <source>
        <dbReference type="Proteomes" id="UP000288215"/>
    </source>
</evidence>
<sequence>MMDMKPLVVYYSRTGNTRMVAEKIASLLGCELAEIVDLKNRKGLFGFLGAGYSSYTRKLTQIKAPDQDPSAYDLIVVGTPIWAGNITPAVRTYLTKIVPEVAQEKKYALFYTSYSSEQPKAVKDFCTLIKGDPVAKLSVLHKDVKSGKFDPQVQAFVEALRSSEKEKSS</sequence>
<dbReference type="AlphaFoldDB" id="A0A3S3S7V3"/>
<dbReference type="Proteomes" id="UP000288215">
    <property type="component" value="Unassembled WGS sequence"/>
</dbReference>
<dbReference type="InterPro" id="IPR001226">
    <property type="entry name" value="Flavodoxin_CS"/>
</dbReference>
<name>A0A3S3S7V3_METS7</name>